<reference evidence="1" key="1">
    <citation type="submission" date="2020-05" db="EMBL/GenBank/DDBJ databases">
        <title>WGS assembly of Panicum virgatum.</title>
        <authorList>
            <person name="Lovell J.T."/>
            <person name="Jenkins J."/>
            <person name="Shu S."/>
            <person name="Juenger T.E."/>
            <person name="Schmutz J."/>
        </authorList>
    </citation>
    <scope>NUCLEOTIDE SEQUENCE</scope>
    <source>
        <strain evidence="1">AP13</strain>
    </source>
</reference>
<organism evidence="1 2">
    <name type="scientific">Panicum virgatum</name>
    <name type="common">Blackwell switchgrass</name>
    <dbReference type="NCBI Taxonomy" id="38727"/>
    <lineage>
        <taxon>Eukaryota</taxon>
        <taxon>Viridiplantae</taxon>
        <taxon>Streptophyta</taxon>
        <taxon>Embryophyta</taxon>
        <taxon>Tracheophyta</taxon>
        <taxon>Spermatophyta</taxon>
        <taxon>Magnoliopsida</taxon>
        <taxon>Liliopsida</taxon>
        <taxon>Poales</taxon>
        <taxon>Poaceae</taxon>
        <taxon>PACMAD clade</taxon>
        <taxon>Panicoideae</taxon>
        <taxon>Panicodae</taxon>
        <taxon>Paniceae</taxon>
        <taxon>Panicinae</taxon>
        <taxon>Panicum</taxon>
        <taxon>Panicum sect. Hiantes</taxon>
    </lineage>
</organism>
<dbReference type="Proteomes" id="UP000823388">
    <property type="component" value="Chromosome 3K"/>
</dbReference>
<accession>A0A8T0UKX1</accession>
<sequence>MMVLQLRSLIGAADLLREEYQVVVVLVKRGLNLYMKCCCRQEGGKAFSDDKKEPQQSEDLPLALLEKSEVCDGVTEVLVACTFA</sequence>
<dbReference type="AlphaFoldDB" id="A0A8T0UKX1"/>
<keyword evidence="2" id="KW-1185">Reference proteome</keyword>
<dbReference type="EMBL" id="CM029041">
    <property type="protein sequence ID" value="KAG2625152.1"/>
    <property type="molecule type" value="Genomic_DNA"/>
</dbReference>
<gene>
    <name evidence="1" type="ORF">PVAP13_3KG199000</name>
</gene>
<evidence type="ECO:0000313" key="2">
    <source>
        <dbReference type="Proteomes" id="UP000823388"/>
    </source>
</evidence>
<protein>
    <submittedName>
        <fullName evidence="1">Uncharacterized protein</fullName>
    </submittedName>
</protein>
<proteinExistence type="predicted"/>
<comment type="caution">
    <text evidence="1">The sequence shown here is derived from an EMBL/GenBank/DDBJ whole genome shotgun (WGS) entry which is preliminary data.</text>
</comment>
<name>A0A8T0UKX1_PANVG</name>
<evidence type="ECO:0000313" key="1">
    <source>
        <dbReference type="EMBL" id="KAG2625152.1"/>
    </source>
</evidence>